<evidence type="ECO:0000256" key="10">
    <source>
        <dbReference type="SAM" id="Phobius"/>
    </source>
</evidence>
<sequence>MYPLTKAQYTSMAKMRMLQPKIQAMRERLGDDKQRQSQEMMALYKAEKVNPLGGCFPLLIQMPIFLALYYMLSASVELRHAPFILWIHDLSAQDPYYILPIIHGATMFFIQKIVADHRDDPMQQKIMTFMPVIFTVFFLWFPSGLVVYYIVSNLVTIIQQQLIYRVWRNVACIAARRRNPDTLHSSSRRCVGFISSPQSLTTVSSWGLTNLPPFCNLNYFEYLR</sequence>
<name>A0A378B9J8_KLEPO</name>
<feature type="transmembrane region" description="Helical" evidence="10">
    <location>
        <begin position="49"/>
        <end position="72"/>
    </location>
</feature>
<dbReference type="InterPro" id="IPR001708">
    <property type="entry name" value="YidC/ALB3/OXA1/COX18"/>
</dbReference>
<dbReference type="Pfam" id="PF02096">
    <property type="entry name" value="60KD_IMP"/>
    <property type="match status" value="1"/>
</dbReference>
<dbReference type="InterPro" id="IPR028055">
    <property type="entry name" value="YidC/Oxa/ALB_C"/>
</dbReference>
<protein>
    <submittedName>
        <fullName evidence="12">Membrane protein insertase</fullName>
    </submittedName>
</protein>
<accession>A0A378B9J8</accession>
<keyword evidence="3" id="KW-1003">Cell membrane</keyword>
<dbReference type="GO" id="GO:0005886">
    <property type="term" value="C:plasma membrane"/>
    <property type="evidence" value="ECO:0007669"/>
    <property type="project" value="UniProtKB-SubCell"/>
</dbReference>
<feature type="transmembrane region" description="Helical" evidence="10">
    <location>
        <begin position="126"/>
        <end position="151"/>
    </location>
</feature>
<evidence type="ECO:0000256" key="8">
    <source>
        <dbReference type="ARBA" id="ARBA00023186"/>
    </source>
</evidence>
<evidence type="ECO:0000256" key="4">
    <source>
        <dbReference type="ARBA" id="ARBA00022692"/>
    </source>
</evidence>
<evidence type="ECO:0000259" key="11">
    <source>
        <dbReference type="Pfam" id="PF02096"/>
    </source>
</evidence>
<proteinExistence type="inferred from homology"/>
<dbReference type="PANTHER" id="PTHR12428:SF65">
    <property type="entry name" value="CYTOCHROME C OXIDASE ASSEMBLY PROTEIN COX18, MITOCHONDRIAL"/>
    <property type="match status" value="1"/>
</dbReference>
<gene>
    <name evidence="12" type="primary">yidC_1</name>
    <name evidence="12" type="ORF">NCTC10313_07135</name>
</gene>
<keyword evidence="2" id="KW-0813">Transport</keyword>
<dbReference type="PRINTS" id="PR00701">
    <property type="entry name" value="60KDINNERMP"/>
</dbReference>
<evidence type="ECO:0000256" key="5">
    <source>
        <dbReference type="ARBA" id="ARBA00022927"/>
    </source>
</evidence>
<keyword evidence="6 10" id="KW-1133">Transmembrane helix</keyword>
<dbReference type="GO" id="GO:0032977">
    <property type="term" value="F:membrane insertase activity"/>
    <property type="evidence" value="ECO:0007669"/>
    <property type="project" value="InterPro"/>
</dbReference>
<keyword evidence="5" id="KW-0653">Protein transport</keyword>
<reference evidence="12 13" key="1">
    <citation type="submission" date="2018-06" db="EMBL/GenBank/DDBJ databases">
        <authorList>
            <consortium name="Pathogen Informatics"/>
            <person name="Doyle S."/>
        </authorList>
    </citation>
    <scope>NUCLEOTIDE SEQUENCE [LARGE SCALE GENOMIC DNA]</scope>
    <source>
        <strain evidence="12 13">NCTC10313</strain>
    </source>
</reference>
<evidence type="ECO:0000256" key="1">
    <source>
        <dbReference type="ARBA" id="ARBA00004651"/>
    </source>
</evidence>
<feature type="domain" description="Membrane insertase YidC/Oxa/ALB C-terminal" evidence="11">
    <location>
        <begin position="1"/>
        <end position="165"/>
    </location>
</feature>
<keyword evidence="7 10" id="KW-0472">Membrane</keyword>
<dbReference type="GO" id="GO:0015031">
    <property type="term" value="P:protein transport"/>
    <property type="evidence" value="ECO:0007669"/>
    <property type="project" value="UniProtKB-KW"/>
</dbReference>
<evidence type="ECO:0000256" key="2">
    <source>
        <dbReference type="ARBA" id="ARBA00022448"/>
    </source>
</evidence>
<dbReference type="PRINTS" id="PR01900">
    <property type="entry name" value="YIDCPROTEIN"/>
</dbReference>
<dbReference type="Proteomes" id="UP000254487">
    <property type="component" value="Unassembled WGS sequence"/>
</dbReference>
<keyword evidence="4 9" id="KW-0812">Transmembrane</keyword>
<evidence type="ECO:0000256" key="7">
    <source>
        <dbReference type="ARBA" id="ARBA00023136"/>
    </source>
</evidence>
<evidence type="ECO:0000256" key="3">
    <source>
        <dbReference type="ARBA" id="ARBA00022475"/>
    </source>
</evidence>
<evidence type="ECO:0000313" key="13">
    <source>
        <dbReference type="Proteomes" id="UP000254487"/>
    </source>
</evidence>
<dbReference type="PANTHER" id="PTHR12428">
    <property type="entry name" value="OXA1"/>
    <property type="match status" value="1"/>
</dbReference>
<dbReference type="EMBL" id="UGLW01000003">
    <property type="protein sequence ID" value="STV32546.1"/>
    <property type="molecule type" value="Genomic_DNA"/>
</dbReference>
<evidence type="ECO:0000313" key="12">
    <source>
        <dbReference type="EMBL" id="STV32546.1"/>
    </source>
</evidence>
<dbReference type="CDD" id="cd20070">
    <property type="entry name" value="5TM_YidC_Alb3"/>
    <property type="match status" value="1"/>
</dbReference>
<comment type="subcellular location">
    <subcellularLocation>
        <location evidence="1">Cell membrane</location>
        <topology evidence="1">Multi-pass membrane protein</topology>
    </subcellularLocation>
    <subcellularLocation>
        <location evidence="9">Membrane</location>
        <topology evidence="9">Multi-pass membrane protein</topology>
    </subcellularLocation>
</comment>
<feature type="transmembrane region" description="Helical" evidence="10">
    <location>
        <begin position="96"/>
        <end position="114"/>
    </location>
</feature>
<comment type="similarity">
    <text evidence="9">Belongs to the OXA1/ALB3/YidC family.</text>
</comment>
<dbReference type="AlphaFoldDB" id="A0A378B9J8"/>
<dbReference type="GO" id="GO:0051205">
    <property type="term" value="P:protein insertion into membrane"/>
    <property type="evidence" value="ECO:0007669"/>
    <property type="project" value="TreeGrafter"/>
</dbReference>
<keyword evidence="8" id="KW-0143">Chaperone</keyword>
<organism evidence="12 13">
    <name type="scientific">Klebsiella pneumoniae subsp. ozaenae</name>
    <dbReference type="NCBI Taxonomy" id="574"/>
    <lineage>
        <taxon>Bacteria</taxon>
        <taxon>Pseudomonadati</taxon>
        <taxon>Pseudomonadota</taxon>
        <taxon>Gammaproteobacteria</taxon>
        <taxon>Enterobacterales</taxon>
        <taxon>Enterobacteriaceae</taxon>
        <taxon>Klebsiella/Raoultella group</taxon>
        <taxon>Klebsiella</taxon>
        <taxon>Klebsiella pneumoniae complex</taxon>
    </lineage>
</organism>
<evidence type="ECO:0000256" key="9">
    <source>
        <dbReference type="RuleBase" id="RU003945"/>
    </source>
</evidence>
<dbReference type="NCBIfam" id="TIGR03592">
    <property type="entry name" value="yidC_oxa1_cterm"/>
    <property type="match status" value="1"/>
</dbReference>
<evidence type="ECO:0000256" key="6">
    <source>
        <dbReference type="ARBA" id="ARBA00022989"/>
    </source>
</evidence>
<dbReference type="InterPro" id="IPR047196">
    <property type="entry name" value="YidC_ALB_C"/>
</dbReference>